<organism evidence="1 2">
    <name type="scientific">Porites lobata</name>
    <dbReference type="NCBI Taxonomy" id="104759"/>
    <lineage>
        <taxon>Eukaryota</taxon>
        <taxon>Metazoa</taxon>
        <taxon>Cnidaria</taxon>
        <taxon>Anthozoa</taxon>
        <taxon>Hexacorallia</taxon>
        <taxon>Scleractinia</taxon>
        <taxon>Fungiina</taxon>
        <taxon>Poritidae</taxon>
        <taxon>Porites</taxon>
    </lineage>
</organism>
<evidence type="ECO:0000313" key="2">
    <source>
        <dbReference type="Proteomes" id="UP001159405"/>
    </source>
</evidence>
<evidence type="ECO:0000313" key="1">
    <source>
        <dbReference type="EMBL" id="CAH3103646.1"/>
    </source>
</evidence>
<name>A0ABN8NC52_9CNID</name>
<gene>
    <name evidence="1" type="ORF">PLOB_00011348</name>
</gene>
<comment type="caution">
    <text evidence="1">The sequence shown here is derived from an EMBL/GenBank/DDBJ whole genome shotgun (WGS) entry which is preliminary data.</text>
</comment>
<accession>A0ABN8NC52</accession>
<dbReference type="Proteomes" id="UP001159405">
    <property type="component" value="Unassembled WGS sequence"/>
</dbReference>
<reference evidence="1 2" key="1">
    <citation type="submission" date="2022-05" db="EMBL/GenBank/DDBJ databases">
        <authorList>
            <consortium name="Genoscope - CEA"/>
            <person name="William W."/>
        </authorList>
    </citation>
    <scope>NUCLEOTIDE SEQUENCE [LARGE SCALE GENOMIC DNA]</scope>
</reference>
<feature type="non-terminal residue" evidence="1">
    <location>
        <position position="1"/>
    </location>
</feature>
<protein>
    <submittedName>
        <fullName evidence="1">Uncharacterized protein</fullName>
    </submittedName>
</protein>
<proteinExistence type="predicted"/>
<keyword evidence="2" id="KW-1185">Reference proteome</keyword>
<dbReference type="EMBL" id="CALNXK010000016">
    <property type="protein sequence ID" value="CAH3103646.1"/>
    <property type="molecule type" value="Genomic_DNA"/>
</dbReference>
<sequence length="76" mass="8668">QTAVIGCARSEAPCVLCGRAGEQNDQATMQAHKEPHDLLKLHVFFSYLYAHKRPLDVQKLKFLDFFGHGQQFDDSY</sequence>